<dbReference type="PROSITE" id="PS51257">
    <property type="entry name" value="PROKAR_LIPOPROTEIN"/>
    <property type="match status" value="1"/>
</dbReference>
<evidence type="ECO:0008006" key="4">
    <source>
        <dbReference type="Google" id="ProtNLM"/>
    </source>
</evidence>
<accession>A0A6N6M6Q1</accession>
<keyword evidence="3" id="KW-1185">Reference proteome</keyword>
<gene>
    <name evidence="2" type="ORF">F3059_08660</name>
</gene>
<evidence type="ECO:0000313" key="2">
    <source>
        <dbReference type="EMBL" id="KAB1064092.1"/>
    </source>
</evidence>
<dbReference type="Proteomes" id="UP000435357">
    <property type="component" value="Unassembled WGS sequence"/>
</dbReference>
<dbReference type="OrthoDB" id="332676at2"/>
<reference evidence="2 3" key="1">
    <citation type="submission" date="2019-09" db="EMBL/GenBank/DDBJ databases">
        <title>Genomes of Cryomorphaceae.</title>
        <authorList>
            <person name="Bowman J.P."/>
        </authorList>
    </citation>
    <scope>NUCLEOTIDE SEQUENCE [LARGE SCALE GENOMIC DNA]</scope>
    <source>
        <strain evidence="2 3">KCTC 52047</strain>
    </source>
</reference>
<sequence length="151" mass="17238">MNLKTCFSLLSLVLIFASCALLMPEEKRQCYRKLKDFAKENWKFSNHDSILVEDSTLFHSVIRMGGISDCAVGMQPKEIKRIFGTPHEIVKTKHKSTKRVARFYYFTVFCYPSVSKVNFCSYYSFDFNKKGECTSFDAGGFQKEVCGDGSG</sequence>
<dbReference type="AlphaFoldDB" id="A0A6N6M6Q1"/>
<proteinExistence type="predicted"/>
<feature type="chain" id="PRO_5027038276" description="Lipoprotein" evidence="1">
    <location>
        <begin position="23"/>
        <end position="151"/>
    </location>
</feature>
<dbReference type="RefSeq" id="WP_151168254.1">
    <property type="nucleotide sequence ID" value="NZ_WACR01000006.1"/>
</dbReference>
<name>A0A6N6M6Q1_9FLAO</name>
<feature type="signal peptide" evidence="1">
    <location>
        <begin position="1"/>
        <end position="22"/>
    </location>
</feature>
<protein>
    <recommendedName>
        <fullName evidence="4">Lipoprotein</fullName>
    </recommendedName>
</protein>
<keyword evidence="1" id="KW-0732">Signal</keyword>
<dbReference type="EMBL" id="WACR01000006">
    <property type="protein sequence ID" value="KAB1064092.1"/>
    <property type="molecule type" value="Genomic_DNA"/>
</dbReference>
<evidence type="ECO:0000256" key="1">
    <source>
        <dbReference type="SAM" id="SignalP"/>
    </source>
</evidence>
<organism evidence="2 3">
    <name type="scientific">Salibacter halophilus</name>
    <dbReference type="NCBI Taxonomy" id="1803916"/>
    <lineage>
        <taxon>Bacteria</taxon>
        <taxon>Pseudomonadati</taxon>
        <taxon>Bacteroidota</taxon>
        <taxon>Flavobacteriia</taxon>
        <taxon>Flavobacteriales</taxon>
        <taxon>Salibacteraceae</taxon>
        <taxon>Salibacter</taxon>
    </lineage>
</organism>
<comment type="caution">
    <text evidence="2">The sequence shown here is derived from an EMBL/GenBank/DDBJ whole genome shotgun (WGS) entry which is preliminary data.</text>
</comment>
<evidence type="ECO:0000313" key="3">
    <source>
        <dbReference type="Proteomes" id="UP000435357"/>
    </source>
</evidence>